<proteinExistence type="inferred from homology"/>
<evidence type="ECO:0000256" key="1">
    <source>
        <dbReference type="ARBA" id="ARBA00005698"/>
    </source>
</evidence>
<keyword evidence="2" id="KW-1003">Cell membrane</keyword>
<keyword evidence="2" id="KW-0812">Transmembrane</keyword>
<feature type="transmembrane region" description="Helical" evidence="2">
    <location>
        <begin position="12"/>
        <end position="37"/>
    </location>
</feature>
<organism evidence="3 4">
    <name type="scientific">Flavobacterium glycines</name>
    <dbReference type="NCBI Taxonomy" id="551990"/>
    <lineage>
        <taxon>Bacteria</taxon>
        <taxon>Pseudomonadati</taxon>
        <taxon>Bacteroidota</taxon>
        <taxon>Flavobacteriia</taxon>
        <taxon>Flavobacteriales</taxon>
        <taxon>Flavobacteriaceae</taxon>
        <taxon>Flavobacterium</taxon>
    </lineage>
</organism>
<dbReference type="GO" id="GO:0008137">
    <property type="term" value="F:NADH dehydrogenase (ubiquinone) activity"/>
    <property type="evidence" value="ECO:0007669"/>
    <property type="project" value="UniProtKB-UniRule"/>
</dbReference>
<comment type="subcellular location">
    <subcellularLocation>
        <location evidence="2">Cell membrane</location>
        <topology evidence="2">Multi-pass membrane protein</topology>
    </subcellularLocation>
</comment>
<dbReference type="AlphaFoldDB" id="A0A511CHA8"/>
<gene>
    <name evidence="3" type="primary">nuoJ</name>
    <name evidence="3" type="ORF">FGL01_14030</name>
</gene>
<dbReference type="PANTHER" id="PTHR33269">
    <property type="entry name" value="NADH-UBIQUINONE OXIDOREDUCTASE CHAIN 6"/>
    <property type="match status" value="1"/>
</dbReference>
<reference evidence="3 4" key="1">
    <citation type="submission" date="2019-07" db="EMBL/GenBank/DDBJ databases">
        <title>Whole genome shotgun sequence of Flavobacterium glycines NBRC 105008.</title>
        <authorList>
            <person name="Hosoyama A."/>
            <person name="Uohara A."/>
            <person name="Ohji S."/>
            <person name="Ichikawa N."/>
        </authorList>
    </citation>
    <scope>NUCLEOTIDE SEQUENCE [LARGE SCALE GENOMIC DNA]</scope>
    <source>
        <strain evidence="3 4">NBRC 105008</strain>
    </source>
</reference>
<dbReference type="GO" id="GO:0005886">
    <property type="term" value="C:plasma membrane"/>
    <property type="evidence" value="ECO:0007669"/>
    <property type="project" value="UniProtKB-SubCell"/>
</dbReference>
<comment type="caution">
    <text evidence="3">The sequence shown here is derived from an EMBL/GenBank/DDBJ whole genome shotgun (WGS) entry which is preliminary data.</text>
</comment>
<feature type="transmembrane region" description="Helical" evidence="2">
    <location>
        <begin position="44"/>
        <end position="62"/>
    </location>
</feature>
<protein>
    <recommendedName>
        <fullName evidence="2">NADH-quinone oxidoreductase subunit J</fullName>
        <ecNumber evidence="2">7.1.1.-</ecNumber>
    </recommendedName>
</protein>
<dbReference type="GO" id="GO:0048038">
    <property type="term" value="F:quinone binding"/>
    <property type="evidence" value="ECO:0007669"/>
    <property type="project" value="UniProtKB-UniRule"/>
</dbReference>
<dbReference type="Proteomes" id="UP000321579">
    <property type="component" value="Unassembled WGS sequence"/>
</dbReference>
<feature type="transmembrane region" description="Helical" evidence="2">
    <location>
        <begin position="154"/>
        <end position="175"/>
    </location>
</feature>
<keyword evidence="2" id="KW-0472">Membrane</keyword>
<evidence type="ECO:0000256" key="2">
    <source>
        <dbReference type="RuleBase" id="RU004429"/>
    </source>
</evidence>
<feature type="transmembrane region" description="Helical" evidence="2">
    <location>
        <begin position="103"/>
        <end position="124"/>
    </location>
</feature>
<dbReference type="Gene3D" id="1.20.120.1200">
    <property type="entry name" value="NADH-ubiquinone/plastoquinone oxidoreductase chain 6, subunit NuoJ"/>
    <property type="match status" value="1"/>
</dbReference>
<feature type="transmembrane region" description="Helical" evidence="2">
    <location>
        <begin position="68"/>
        <end position="91"/>
    </location>
</feature>
<keyword evidence="2" id="KW-1133">Transmembrane helix</keyword>
<dbReference type="InterPro" id="IPR001457">
    <property type="entry name" value="NADH_UbQ/plastoQ_OxRdtase_su6"/>
</dbReference>
<name>A0A511CHA8_9FLAO</name>
<accession>A0A511CHA8</accession>
<sequence>MLTRMIHIPDFAHASTIQIVFCVLAFITVITAFLAIFSRNPIHSALYLVICFFTIAGHYLLLNAQFLAIVHIIVYSGAIMILFLFTLMLMNLNKQNEVHKPRITRLGAIVSFCLICIVLILVFINSKPIEGEYIATGEDYQSIKVLGHVLLNEYMVPFEFASILLLVAMIGVVLLSKKEKTEK</sequence>
<evidence type="ECO:0000313" key="3">
    <source>
        <dbReference type="EMBL" id="GEL10664.1"/>
    </source>
</evidence>
<dbReference type="Pfam" id="PF00499">
    <property type="entry name" value="Oxidored_q3"/>
    <property type="match status" value="1"/>
</dbReference>
<evidence type="ECO:0000313" key="4">
    <source>
        <dbReference type="Proteomes" id="UP000321579"/>
    </source>
</evidence>
<comment type="similarity">
    <text evidence="1 2">Belongs to the complex I subunit 6 family.</text>
</comment>
<dbReference type="EMBL" id="BJVF01000001">
    <property type="protein sequence ID" value="GEL10664.1"/>
    <property type="molecule type" value="Genomic_DNA"/>
</dbReference>
<comment type="catalytic activity">
    <reaction evidence="2">
        <text>a quinone + NADH + 5 H(+)(in) = a quinol + NAD(+) + 4 H(+)(out)</text>
        <dbReference type="Rhea" id="RHEA:57888"/>
        <dbReference type="ChEBI" id="CHEBI:15378"/>
        <dbReference type="ChEBI" id="CHEBI:24646"/>
        <dbReference type="ChEBI" id="CHEBI:57540"/>
        <dbReference type="ChEBI" id="CHEBI:57945"/>
        <dbReference type="ChEBI" id="CHEBI:132124"/>
    </reaction>
</comment>
<dbReference type="InterPro" id="IPR042106">
    <property type="entry name" value="Nuo/plastoQ_OxRdtase_6_NuoJ"/>
</dbReference>
<comment type="function">
    <text evidence="2">NDH-1 shuttles electrons from NADH, via FMN and iron-sulfur (Fe-S) centers, to quinones in the respiratory chain. Couples the redox reaction to proton translocation (for every two electrons transferred, four hydrogen ions are translocated across the cytoplasmic membrane), and thus conserves the redox energy in a proton gradient.</text>
</comment>
<dbReference type="EC" id="7.1.1.-" evidence="2"/>
<keyword evidence="2" id="KW-0520">NAD</keyword>
<dbReference type="PANTHER" id="PTHR33269:SF17">
    <property type="entry name" value="NADH-UBIQUINONE OXIDOREDUCTASE CHAIN 6"/>
    <property type="match status" value="1"/>
</dbReference>
<keyword evidence="2" id="KW-0874">Quinone</keyword>